<dbReference type="Proteomes" id="UP000324222">
    <property type="component" value="Unassembled WGS sequence"/>
</dbReference>
<feature type="compositionally biased region" description="Basic and acidic residues" evidence="1">
    <location>
        <begin position="129"/>
        <end position="146"/>
    </location>
</feature>
<sequence length="193" mass="21254">MYGLGWEEWARGSGEGQLGGVRECVVFVHAKTGWHIITTRLTTAAALGYLHTMTCFSQQTSLCRLPGMLQMKTSLSVSPLANYHQHSASPAQTNTTTIHPLRAATRPPAHTLASTTLKTPARGCQRTQVSREQEHRRPVSGEDPPTKFRPRVRASPVWPPQSFRSLGEVSGPDRRTSIVPRPHALTTVVCVLR</sequence>
<dbReference type="EMBL" id="VSRR010010373">
    <property type="protein sequence ID" value="MPC51733.1"/>
    <property type="molecule type" value="Genomic_DNA"/>
</dbReference>
<evidence type="ECO:0000313" key="2">
    <source>
        <dbReference type="EMBL" id="MPC51733.1"/>
    </source>
</evidence>
<gene>
    <name evidence="2" type="ORF">E2C01_045585</name>
</gene>
<keyword evidence="3" id="KW-1185">Reference proteome</keyword>
<dbReference type="AlphaFoldDB" id="A0A5B7G3E1"/>
<name>A0A5B7G3E1_PORTR</name>
<evidence type="ECO:0000313" key="3">
    <source>
        <dbReference type="Proteomes" id="UP000324222"/>
    </source>
</evidence>
<accession>A0A5B7G3E1</accession>
<reference evidence="2 3" key="1">
    <citation type="submission" date="2019-05" db="EMBL/GenBank/DDBJ databases">
        <title>Another draft genome of Portunus trituberculatus and its Hox gene families provides insights of decapod evolution.</title>
        <authorList>
            <person name="Jeong J.-H."/>
            <person name="Song I."/>
            <person name="Kim S."/>
            <person name="Choi T."/>
            <person name="Kim D."/>
            <person name="Ryu S."/>
            <person name="Kim W."/>
        </authorList>
    </citation>
    <scope>NUCLEOTIDE SEQUENCE [LARGE SCALE GENOMIC DNA]</scope>
    <source>
        <tissue evidence="2">Muscle</tissue>
    </source>
</reference>
<feature type="region of interest" description="Disordered" evidence="1">
    <location>
        <begin position="111"/>
        <end position="156"/>
    </location>
</feature>
<proteinExistence type="predicted"/>
<comment type="caution">
    <text evidence="2">The sequence shown here is derived from an EMBL/GenBank/DDBJ whole genome shotgun (WGS) entry which is preliminary data.</text>
</comment>
<evidence type="ECO:0000256" key="1">
    <source>
        <dbReference type="SAM" id="MobiDB-lite"/>
    </source>
</evidence>
<organism evidence="2 3">
    <name type="scientific">Portunus trituberculatus</name>
    <name type="common">Swimming crab</name>
    <name type="synonym">Neptunus trituberculatus</name>
    <dbReference type="NCBI Taxonomy" id="210409"/>
    <lineage>
        <taxon>Eukaryota</taxon>
        <taxon>Metazoa</taxon>
        <taxon>Ecdysozoa</taxon>
        <taxon>Arthropoda</taxon>
        <taxon>Crustacea</taxon>
        <taxon>Multicrustacea</taxon>
        <taxon>Malacostraca</taxon>
        <taxon>Eumalacostraca</taxon>
        <taxon>Eucarida</taxon>
        <taxon>Decapoda</taxon>
        <taxon>Pleocyemata</taxon>
        <taxon>Brachyura</taxon>
        <taxon>Eubrachyura</taxon>
        <taxon>Portunoidea</taxon>
        <taxon>Portunidae</taxon>
        <taxon>Portuninae</taxon>
        <taxon>Portunus</taxon>
    </lineage>
</organism>
<protein>
    <submittedName>
        <fullName evidence="2">Uncharacterized protein</fullName>
    </submittedName>
</protein>